<organism evidence="10 11">
    <name type="scientific">Ranitomeya imitator</name>
    <name type="common">mimic poison frog</name>
    <dbReference type="NCBI Taxonomy" id="111125"/>
    <lineage>
        <taxon>Eukaryota</taxon>
        <taxon>Metazoa</taxon>
        <taxon>Chordata</taxon>
        <taxon>Craniata</taxon>
        <taxon>Vertebrata</taxon>
        <taxon>Euteleostomi</taxon>
        <taxon>Amphibia</taxon>
        <taxon>Batrachia</taxon>
        <taxon>Anura</taxon>
        <taxon>Neobatrachia</taxon>
        <taxon>Hyloidea</taxon>
        <taxon>Dendrobatidae</taxon>
        <taxon>Dendrobatinae</taxon>
        <taxon>Ranitomeya</taxon>
    </lineage>
</organism>
<keyword evidence="7" id="KW-0675">Receptor</keyword>
<feature type="domain" description="Tc1-like transposase DDE" evidence="9">
    <location>
        <begin position="3"/>
        <end position="50"/>
    </location>
</feature>
<keyword evidence="11" id="KW-1185">Reference proteome</keyword>
<accession>A0ABN9KR86</accession>
<keyword evidence="4" id="KW-1133">Transmembrane helix</keyword>
<keyword evidence="2" id="KW-0812">Transmembrane</keyword>
<comment type="caution">
    <text evidence="10">The sequence shown here is derived from an EMBL/GenBank/DDBJ whole genome shotgun (WGS) entry which is preliminary data.</text>
</comment>
<dbReference type="Pfam" id="PF13358">
    <property type="entry name" value="DDE_3"/>
    <property type="match status" value="1"/>
</dbReference>
<name>A0ABN9KR86_9NEOB</name>
<gene>
    <name evidence="10" type="ORF">RIMI_LOCUS247773</name>
</gene>
<reference evidence="10" key="1">
    <citation type="submission" date="2023-07" db="EMBL/GenBank/DDBJ databases">
        <authorList>
            <person name="Stuckert A."/>
        </authorList>
    </citation>
    <scope>NUCLEOTIDE SEQUENCE</scope>
</reference>
<dbReference type="InterPro" id="IPR038717">
    <property type="entry name" value="Tc1-like_DDE_dom"/>
</dbReference>
<dbReference type="Gene3D" id="2.10.50.10">
    <property type="entry name" value="Tumor Necrosis Factor Receptor, subunit A, domain 2"/>
    <property type="match status" value="1"/>
</dbReference>
<dbReference type="InterPro" id="IPR036397">
    <property type="entry name" value="RNaseH_sf"/>
</dbReference>
<evidence type="ECO:0000256" key="7">
    <source>
        <dbReference type="ARBA" id="ARBA00023170"/>
    </source>
</evidence>
<evidence type="ECO:0000256" key="6">
    <source>
        <dbReference type="ARBA" id="ARBA00023157"/>
    </source>
</evidence>
<evidence type="ECO:0000256" key="3">
    <source>
        <dbReference type="ARBA" id="ARBA00022737"/>
    </source>
</evidence>
<dbReference type="PANTHER" id="PTHR12120:SF9">
    <property type="entry name" value="TUMOR NECROSIS FACTOR RECEPTOR SUPERFAMILY MEMBER EDAR"/>
    <property type="match status" value="1"/>
</dbReference>
<keyword evidence="8" id="KW-0325">Glycoprotein</keyword>
<evidence type="ECO:0000256" key="5">
    <source>
        <dbReference type="ARBA" id="ARBA00023136"/>
    </source>
</evidence>
<dbReference type="Proteomes" id="UP001176940">
    <property type="component" value="Unassembled WGS sequence"/>
</dbReference>
<dbReference type="PANTHER" id="PTHR12120">
    <property type="entry name" value="TNFR-CYS DOMAIN-CONTAINING PROTEIN"/>
    <property type="match status" value="1"/>
</dbReference>
<evidence type="ECO:0000313" key="10">
    <source>
        <dbReference type="EMBL" id="CAJ0916266.1"/>
    </source>
</evidence>
<keyword evidence="5" id="KW-0472">Membrane</keyword>
<keyword evidence="3" id="KW-0677">Repeat</keyword>
<evidence type="ECO:0000256" key="8">
    <source>
        <dbReference type="ARBA" id="ARBA00023180"/>
    </source>
</evidence>
<dbReference type="EMBL" id="CAUEEQ010000270">
    <property type="protein sequence ID" value="CAJ0916266.1"/>
    <property type="molecule type" value="Genomic_DNA"/>
</dbReference>
<sequence length="223" mass="24927">MYDNAPSHAAKNPSSALGIKGDKLMVQPPSSPDLNPIENLWSIIKPKIYEGVTHRSGNMSKQGDRKLIHIFPFLMVSLVHSALAEYSNCGENEYYNLTTGLCHSCPMCEPGEEPNYSCGYGTKDDDYCCTPCPPDKYSKGGYQICRRHKDCEIFFRATVLTPGDSKNDAECGPCLPGFYLLESRPKSIHEMVCQPCTAAPPSVKECFKKKKRPHKRPKCIKRD</sequence>
<dbReference type="Gene3D" id="3.30.420.10">
    <property type="entry name" value="Ribonuclease H-like superfamily/Ribonuclease H"/>
    <property type="match status" value="1"/>
</dbReference>
<comment type="subcellular location">
    <subcellularLocation>
        <location evidence="1">Membrane</location>
        <topology evidence="1">Single-pass membrane protein</topology>
    </subcellularLocation>
</comment>
<protein>
    <recommendedName>
        <fullName evidence="9">Tc1-like transposase DDE domain-containing protein</fullName>
    </recommendedName>
</protein>
<proteinExistence type="predicted"/>
<evidence type="ECO:0000313" key="11">
    <source>
        <dbReference type="Proteomes" id="UP001176940"/>
    </source>
</evidence>
<keyword evidence="6" id="KW-1015">Disulfide bond</keyword>
<evidence type="ECO:0000259" key="9">
    <source>
        <dbReference type="Pfam" id="PF13358"/>
    </source>
</evidence>
<evidence type="ECO:0000256" key="4">
    <source>
        <dbReference type="ARBA" id="ARBA00022989"/>
    </source>
</evidence>
<evidence type="ECO:0000256" key="1">
    <source>
        <dbReference type="ARBA" id="ARBA00004167"/>
    </source>
</evidence>
<evidence type="ECO:0000256" key="2">
    <source>
        <dbReference type="ARBA" id="ARBA00022692"/>
    </source>
</evidence>
<dbReference type="InterPro" id="IPR047526">
    <property type="entry name" value="TNR19/27/EDAR"/>
</dbReference>